<evidence type="ECO:0000313" key="3">
    <source>
        <dbReference type="EMBL" id="SJM64841.1"/>
    </source>
</evidence>
<dbReference type="EC" id="1.8.4.14" evidence="3"/>
<comment type="similarity">
    <text evidence="1">Belongs to the free Met sulfoxide reductase family.</text>
</comment>
<dbReference type="InterPro" id="IPR029016">
    <property type="entry name" value="GAF-like_dom_sf"/>
</dbReference>
<dbReference type="PANTHER" id="PTHR21021:SF15">
    <property type="entry name" value="FREE METHIONINE-R-SULFOXIDE REDUCTASE"/>
    <property type="match status" value="1"/>
</dbReference>
<protein>
    <submittedName>
        <fullName evidence="3">Free methionine-R-sulfoxide reductase</fullName>
        <ecNumber evidence="3">1.8.4.14</ecNumber>
    </submittedName>
</protein>
<evidence type="ECO:0000313" key="4">
    <source>
        <dbReference type="Proteomes" id="UP000188357"/>
    </source>
</evidence>
<dbReference type="Proteomes" id="UP000188357">
    <property type="component" value="Unassembled WGS sequence"/>
</dbReference>
<dbReference type="Gene3D" id="3.30.450.40">
    <property type="match status" value="1"/>
</dbReference>
<dbReference type="AlphaFoldDB" id="A0A1R4G9H3"/>
<dbReference type="InterPro" id="IPR051330">
    <property type="entry name" value="Phosphatase_reg/MetRdx"/>
</dbReference>
<dbReference type="EMBL" id="FUGE01000025">
    <property type="protein sequence ID" value="SJM64841.1"/>
    <property type="molecule type" value="Genomic_DNA"/>
</dbReference>
<dbReference type="Pfam" id="PF13185">
    <property type="entry name" value="GAF_2"/>
    <property type="match status" value="1"/>
</dbReference>
<sequence length="161" mass="17735">MQQAISPIDPNANKAEKYELLIKQAEAIVSSESDLIANMANLTALLKDTFNWFWIGFYRVDTESNQLVLGPFQGPLACTRINHGKGVCGEVWATGETQIVDDVNAHPNHIACSSLSQSEIVIPVRNEAGKIIAVLDIDSDELATFDEVDGNYLEQFVELLK</sequence>
<proteinExistence type="inferred from homology"/>
<name>A0A1R4G9H3_9GAMM</name>
<dbReference type="GO" id="GO:0005829">
    <property type="term" value="C:cytosol"/>
    <property type="evidence" value="ECO:0007669"/>
    <property type="project" value="TreeGrafter"/>
</dbReference>
<gene>
    <name evidence="3" type="primary">msrC</name>
    <name evidence="3" type="ORF">A1232T_00061</name>
</gene>
<keyword evidence="4" id="KW-1185">Reference proteome</keyword>
<reference evidence="3 4" key="1">
    <citation type="submission" date="2017-02" db="EMBL/GenBank/DDBJ databases">
        <authorList>
            <person name="Peterson S.W."/>
        </authorList>
    </citation>
    <scope>NUCLEOTIDE SEQUENCE [LARGE SCALE GENOMIC DNA]</scope>
    <source>
        <strain evidence="3">Psychrobacter_piechaudii</strain>
    </source>
</reference>
<evidence type="ECO:0000256" key="1">
    <source>
        <dbReference type="ARBA" id="ARBA00038454"/>
    </source>
</evidence>
<organism evidence="3 4">
    <name type="scientific">Psychrobacter piechaudii</name>
    <dbReference type="NCBI Taxonomy" id="1945521"/>
    <lineage>
        <taxon>Bacteria</taxon>
        <taxon>Pseudomonadati</taxon>
        <taxon>Pseudomonadota</taxon>
        <taxon>Gammaproteobacteria</taxon>
        <taxon>Moraxellales</taxon>
        <taxon>Moraxellaceae</taxon>
        <taxon>Psychrobacter</taxon>
    </lineage>
</organism>
<keyword evidence="3" id="KW-0560">Oxidoreductase</keyword>
<dbReference type="PANTHER" id="PTHR21021">
    <property type="entry name" value="GAF/PUTATIVE CYTOSKELETAL PROTEIN"/>
    <property type="match status" value="1"/>
</dbReference>
<dbReference type="STRING" id="1945521.A1232T_00061"/>
<dbReference type="InterPro" id="IPR003018">
    <property type="entry name" value="GAF"/>
</dbReference>
<feature type="domain" description="GAF" evidence="2">
    <location>
        <begin position="51"/>
        <end position="159"/>
    </location>
</feature>
<accession>A0A1R4G9H3</accession>
<evidence type="ECO:0000259" key="2">
    <source>
        <dbReference type="Pfam" id="PF13185"/>
    </source>
</evidence>
<dbReference type="GO" id="GO:0033745">
    <property type="term" value="F:L-methionine-(R)-S-oxide reductase activity"/>
    <property type="evidence" value="ECO:0007669"/>
    <property type="project" value="UniProtKB-EC"/>
</dbReference>
<dbReference type="FunFam" id="3.30.450.40:FF:000008">
    <property type="entry name" value="GAF domain-containing proteins"/>
    <property type="match status" value="1"/>
</dbReference>
<dbReference type="SUPFAM" id="SSF55781">
    <property type="entry name" value="GAF domain-like"/>
    <property type="match status" value="1"/>
</dbReference>
<dbReference type="OrthoDB" id="9796252at2"/>
<dbReference type="RefSeq" id="WP_077449937.1">
    <property type="nucleotide sequence ID" value="NZ_FUGE01000025.1"/>
</dbReference>